<dbReference type="Gene3D" id="3.40.50.2000">
    <property type="entry name" value="Glycogen Phosphorylase B"/>
    <property type="match status" value="1"/>
</dbReference>
<reference evidence="3" key="1">
    <citation type="submission" date="2023-07" db="EMBL/GenBank/DDBJ databases">
        <title>draft genome sequence of fig (Ficus carica).</title>
        <authorList>
            <person name="Takahashi T."/>
            <person name="Nishimura K."/>
        </authorList>
    </citation>
    <scope>NUCLEOTIDE SEQUENCE</scope>
</reference>
<dbReference type="InterPro" id="IPR050481">
    <property type="entry name" value="UDP-glycosyltransf_plant"/>
</dbReference>
<proteinExistence type="inferred from homology"/>
<protein>
    <submittedName>
        <fullName evidence="3">Uncharacterized protein</fullName>
    </submittedName>
</protein>
<evidence type="ECO:0000313" key="4">
    <source>
        <dbReference type="Proteomes" id="UP001187192"/>
    </source>
</evidence>
<dbReference type="PANTHER" id="PTHR48048">
    <property type="entry name" value="GLYCOSYLTRANSFERASE"/>
    <property type="match status" value="1"/>
</dbReference>
<dbReference type="GO" id="GO:0035251">
    <property type="term" value="F:UDP-glucosyltransferase activity"/>
    <property type="evidence" value="ECO:0007669"/>
    <property type="project" value="InterPro"/>
</dbReference>
<comment type="similarity">
    <text evidence="1">Belongs to the UDP-glycosyltransferase family.</text>
</comment>
<comment type="caution">
    <text evidence="3">The sequence shown here is derived from an EMBL/GenBank/DDBJ whole genome shotgun (WGS) entry which is preliminary data.</text>
</comment>
<dbReference type="FunFam" id="3.40.50.2000:FF:000095">
    <property type="entry name" value="Glycosyltransferase"/>
    <property type="match status" value="1"/>
</dbReference>
<dbReference type="EMBL" id="BTGU01000018">
    <property type="protein sequence ID" value="GMN44512.1"/>
    <property type="molecule type" value="Genomic_DNA"/>
</dbReference>
<dbReference type="PANTHER" id="PTHR48048:SF30">
    <property type="entry name" value="GLYCOSYLTRANSFERASE"/>
    <property type="match status" value="1"/>
</dbReference>
<evidence type="ECO:0000313" key="3">
    <source>
        <dbReference type="EMBL" id="GMN44512.1"/>
    </source>
</evidence>
<accession>A0AA88A4U5</accession>
<dbReference type="AlphaFoldDB" id="A0AA88A4U5"/>
<evidence type="ECO:0000256" key="1">
    <source>
        <dbReference type="ARBA" id="ARBA00009995"/>
    </source>
</evidence>
<sequence>MEAIVLYPTTAIGHLIAMVELGKLLLTSKPSLSIHILMTTAPYDAGDTAPYFAAVSASTPSIAFHNNLPLISLPPELSTASAHVENLIFEVLNLSKPNVSQALLFISQTHTIHAFVIDFFCGSTLAVSADDHHIPSYIFFTSAAAALALFLYLPTFHETIPKSLKDLNNNAPLHVPRLPPIPPLDMPKHYLDRHDKAYKYFLESSIHTSRSNGIIVNTFEPLEPRAAKAIETGLCITSHSTPPIYCIGPLILTREKKDSEFECLK</sequence>
<name>A0AA88A4U5_FICCA</name>
<evidence type="ECO:0000256" key="2">
    <source>
        <dbReference type="ARBA" id="ARBA00022676"/>
    </source>
</evidence>
<gene>
    <name evidence="3" type="ORF">TIFTF001_013716</name>
</gene>
<keyword evidence="2" id="KW-0808">Transferase</keyword>
<dbReference type="Proteomes" id="UP001187192">
    <property type="component" value="Unassembled WGS sequence"/>
</dbReference>
<keyword evidence="4" id="KW-1185">Reference proteome</keyword>
<keyword evidence="2" id="KW-0328">Glycosyltransferase</keyword>
<organism evidence="3 4">
    <name type="scientific">Ficus carica</name>
    <name type="common">Common fig</name>
    <dbReference type="NCBI Taxonomy" id="3494"/>
    <lineage>
        <taxon>Eukaryota</taxon>
        <taxon>Viridiplantae</taxon>
        <taxon>Streptophyta</taxon>
        <taxon>Embryophyta</taxon>
        <taxon>Tracheophyta</taxon>
        <taxon>Spermatophyta</taxon>
        <taxon>Magnoliopsida</taxon>
        <taxon>eudicotyledons</taxon>
        <taxon>Gunneridae</taxon>
        <taxon>Pentapetalae</taxon>
        <taxon>rosids</taxon>
        <taxon>fabids</taxon>
        <taxon>Rosales</taxon>
        <taxon>Moraceae</taxon>
        <taxon>Ficeae</taxon>
        <taxon>Ficus</taxon>
    </lineage>
</organism>
<dbReference type="SUPFAM" id="SSF53756">
    <property type="entry name" value="UDP-Glycosyltransferase/glycogen phosphorylase"/>
    <property type="match status" value="1"/>
</dbReference>